<evidence type="ECO:0008006" key="4">
    <source>
        <dbReference type="Google" id="ProtNLM"/>
    </source>
</evidence>
<dbReference type="KEGG" id="gph:GEMMAAP_07880"/>
<keyword evidence="3" id="KW-1185">Reference proteome</keyword>
<feature type="signal peptide" evidence="1">
    <location>
        <begin position="1"/>
        <end position="20"/>
    </location>
</feature>
<dbReference type="PROSITE" id="PS51257">
    <property type="entry name" value="PROKAR_LIPOPROTEIN"/>
    <property type="match status" value="1"/>
</dbReference>
<accession>A0A143BJJ9</accession>
<dbReference type="eggNOG" id="ENOG5030MSF">
    <property type="taxonomic scope" value="Bacteria"/>
</dbReference>
<evidence type="ECO:0000256" key="1">
    <source>
        <dbReference type="SAM" id="SignalP"/>
    </source>
</evidence>
<name>A0A143BJJ9_9BACT</name>
<feature type="chain" id="PRO_5007506922" description="Lipoprotein" evidence="1">
    <location>
        <begin position="21"/>
        <end position="197"/>
    </location>
</feature>
<keyword evidence="1" id="KW-0732">Signal</keyword>
<proteinExistence type="predicted"/>
<gene>
    <name evidence="2" type="ORF">GEMMAAP_07880</name>
</gene>
<organism evidence="2 3">
    <name type="scientific">Gemmatimonas phototrophica</name>
    <dbReference type="NCBI Taxonomy" id="1379270"/>
    <lineage>
        <taxon>Bacteria</taxon>
        <taxon>Pseudomonadati</taxon>
        <taxon>Gemmatimonadota</taxon>
        <taxon>Gemmatimonadia</taxon>
        <taxon>Gemmatimonadales</taxon>
        <taxon>Gemmatimonadaceae</taxon>
        <taxon>Gemmatimonas</taxon>
    </lineage>
</organism>
<reference evidence="2 3" key="1">
    <citation type="journal article" date="2014" name="Proc. Natl. Acad. Sci. U.S.A.">
        <title>Functional type 2 photosynthetic reaction centers found in the rare bacterial phylum Gemmatimonadetes.</title>
        <authorList>
            <person name="Zeng Y."/>
            <person name="Feng F."/>
            <person name="Medova H."/>
            <person name="Dean J."/>
            <person name="Koblizek M."/>
        </authorList>
    </citation>
    <scope>NUCLEOTIDE SEQUENCE [LARGE SCALE GENOMIC DNA]</scope>
    <source>
        <strain evidence="2 3">AP64</strain>
    </source>
</reference>
<reference evidence="2 3" key="2">
    <citation type="journal article" date="2016" name="Environ. Microbiol. Rep.">
        <title>Metagenomic evidence for the presence of phototrophic Gemmatimonadetes bacteria in diverse environments.</title>
        <authorList>
            <person name="Zeng Y."/>
            <person name="Baumbach J."/>
            <person name="Barbosa E.G."/>
            <person name="Azevedo V."/>
            <person name="Zhang C."/>
            <person name="Koblizek M."/>
        </authorList>
    </citation>
    <scope>NUCLEOTIDE SEQUENCE [LARGE SCALE GENOMIC DNA]</scope>
    <source>
        <strain evidence="2 3">AP64</strain>
    </source>
</reference>
<dbReference type="EMBL" id="CP011454">
    <property type="protein sequence ID" value="AMW04773.1"/>
    <property type="molecule type" value="Genomic_DNA"/>
</dbReference>
<dbReference type="Proteomes" id="UP000076404">
    <property type="component" value="Chromosome"/>
</dbReference>
<dbReference type="STRING" id="1379270.GEMMAAP_07880"/>
<dbReference type="AlphaFoldDB" id="A0A143BJJ9"/>
<evidence type="ECO:0000313" key="3">
    <source>
        <dbReference type="Proteomes" id="UP000076404"/>
    </source>
</evidence>
<dbReference type="RefSeq" id="WP_026850539.1">
    <property type="nucleotide sequence ID" value="NZ_CP011454.1"/>
</dbReference>
<dbReference type="OrthoDB" id="2449873at2"/>
<protein>
    <recommendedName>
        <fullName evidence="4">Lipoprotein</fullName>
    </recommendedName>
</protein>
<sequence length="197" mass="21806">MRPHHALSWLLVPIVVVAIAACTETKEAATEPSAVAEETFGHATHNIINEKNLSAQQRAYLGRLRNAVTTMQDANAMKEQGWNVVINCREKSGAGSQGVHYINFEMVKNGVIDELRPNILMYETQQNGRKRLIGVEWGVPLQGETPPDIHGLPFHKNTRDGLWVLHIWVPSNNPSGLFADWNPAVSCANDQPADVIN</sequence>
<evidence type="ECO:0000313" key="2">
    <source>
        <dbReference type="EMBL" id="AMW04773.1"/>
    </source>
</evidence>